<reference evidence="1 2" key="1">
    <citation type="journal article" date="2022" name="DNA Res.">
        <title>Chromosomal-level genome assembly of the orchid tree Bauhinia variegata (Leguminosae; Cercidoideae) supports the allotetraploid origin hypothesis of Bauhinia.</title>
        <authorList>
            <person name="Zhong Y."/>
            <person name="Chen Y."/>
            <person name="Zheng D."/>
            <person name="Pang J."/>
            <person name="Liu Y."/>
            <person name="Luo S."/>
            <person name="Meng S."/>
            <person name="Qian L."/>
            <person name="Wei D."/>
            <person name="Dai S."/>
            <person name="Zhou R."/>
        </authorList>
    </citation>
    <scope>NUCLEOTIDE SEQUENCE [LARGE SCALE GENOMIC DNA]</scope>
    <source>
        <strain evidence="1">BV-YZ2020</strain>
    </source>
</reference>
<gene>
    <name evidence="1" type="ORF">L6164_001054</name>
</gene>
<evidence type="ECO:0000313" key="1">
    <source>
        <dbReference type="EMBL" id="KAI4357083.1"/>
    </source>
</evidence>
<protein>
    <submittedName>
        <fullName evidence="1">Uncharacterized protein</fullName>
    </submittedName>
</protein>
<accession>A0ACB9Q8C2</accession>
<dbReference type="Proteomes" id="UP000828941">
    <property type="component" value="Chromosome 1"/>
</dbReference>
<comment type="caution">
    <text evidence="1">The sequence shown here is derived from an EMBL/GenBank/DDBJ whole genome shotgun (WGS) entry which is preliminary data.</text>
</comment>
<dbReference type="EMBL" id="CM039426">
    <property type="protein sequence ID" value="KAI4357083.1"/>
    <property type="molecule type" value="Genomic_DNA"/>
</dbReference>
<organism evidence="1 2">
    <name type="scientific">Bauhinia variegata</name>
    <name type="common">Purple orchid tree</name>
    <name type="synonym">Phanera variegata</name>
    <dbReference type="NCBI Taxonomy" id="167791"/>
    <lineage>
        <taxon>Eukaryota</taxon>
        <taxon>Viridiplantae</taxon>
        <taxon>Streptophyta</taxon>
        <taxon>Embryophyta</taxon>
        <taxon>Tracheophyta</taxon>
        <taxon>Spermatophyta</taxon>
        <taxon>Magnoliopsida</taxon>
        <taxon>eudicotyledons</taxon>
        <taxon>Gunneridae</taxon>
        <taxon>Pentapetalae</taxon>
        <taxon>rosids</taxon>
        <taxon>fabids</taxon>
        <taxon>Fabales</taxon>
        <taxon>Fabaceae</taxon>
        <taxon>Cercidoideae</taxon>
        <taxon>Cercideae</taxon>
        <taxon>Bauhiniinae</taxon>
        <taxon>Bauhinia</taxon>
    </lineage>
</organism>
<evidence type="ECO:0000313" key="2">
    <source>
        <dbReference type="Proteomes" id="UP000828941"/>
    </source>
</evidence>
<name>A0ACB9Q8C2_BAUVA</name>
<keyword evidence="2" id="KW-1185">Reference proteome</keyword>
<sequence>MAIFNSSFLLMMVFLVAYSGLLVSSEYPPKSAAKLIQHEKGCRSRLTPKCRDQLTGFIILGKGAVTKECCDELVNRLGKRCHFAFLKQLSLNPEFQGMDSKIWEWGEETWEKCALQQKGHHPHLN</sequence>
<proteinExistence type="predicted"/>